<keyword evidence="6" id="KW-1185">Reference proteome</keyword>
<organism evidence="5 6">
    <name type="scientific">Botrytis paeoniae</name>
    <dbReference type="NCBI Taxonomy" id="278948"/>
    <lineage>
        <taxon>Eukaryota</taxon>
        <taxon>Fungi</taxon>
        <taxon>Dikarya</taxon>
        <taxon>Ascomycota</taxon>
        <taxon>Pezizomycotina</taxon>
        <taxon>Leotiomycetes</taxon>
        <taxon>Helotiales</taxon>
        <taxon>Sclerotiniaceae</taxon>
        <taxon>Botrytis</taxon>
    </lineage>
</organism>
<evidence type="ECO:0000256" key="2">
    <source>
        <dbReference type="SAM" id="SignalP"/>
    </source>
</evidence>
<evidence type="ECO:0000313" key="6">
    <source>
        <dbReference type="Proteomes" id="UP000297910"/>
    </source>
</evidence>
<evidence type="ECO:0000259" key="4">
    <source>
        <dbReference type="Pfam" id="PF23865"/>
    </source>
</evidence>
<feature type="domain" description="DUF7223" evidence="4">
    <location>
        <begin position="259"/>
        <end position="467"/>
    </location>
</feature>
<dbReference type="AlphaFoldDB" id="A0A4Z1F5I0"/>
<evidence type="ECO:0000313" key="5">
    <source>
        <dbReference type="EMBL" id="TGO19974.1"/>
    </source>
</evidence>
<feature type="region of interest" description="Disordered" evidence="1">
    <location>
        <begin position="542"/>
        <end position="562"/>
    </location>
</feature>
<feature type="signal peptide" evidence="2">
    <location>
        <begin position="1"/>
        <end position="20"/>
    </location>
</feature>
<feature type="domain" description="DUF7029" evidence="3">
    <location>
        <begin position="87"/>
        <end position="184"/>
    </location>
</feature>
<comment type="caution">
    <text evidence="5">The sequence shown here is derived from an EMBL/GenBank/DDBJ whole genome shotgun (WGS) entry which is preliminary data.</text>
</comment>
<protein>
    <submittedName>
        <fullName evidence="5">Uncharacterized protein</fullName>
    </submittedName>
</protein>
<reference evidence="5 6" key="1">
    <citation type="submission" date="2017-12" db="EMBL/GenBank/DDBJ databases">
        <title>Comparative genomics of Botrytis spp.</title>
        <authorList>
            <person name="Valero-Jimenez C.A."/>
            <person name="Tapia P."/>
            <person name="Veloso J."/>
            <person name="Silva-Moreno E."/>
            <person name="Staats M."/>
            <person name="Valdes J.H."/>
            <person name="Van Kan J.A.L."/>
        </authorList>
    </citation>
    <scope>NUCLEOTIDE SEQUENCE [LARGE SCALE GENOMIC DNA]</scope>
    <source>
        <strain evidence="5 6">Bp0003</strain>
    </source>
</reference>
<name>A0A4Z1F5I0_9HELO</name>
<dbReference type="EMBL" id="PQXI01000323">
    <property type="protein sequence ID" value="TGO19974.1"/>
    <property type="molecule type" value="Genomic_DNA"/>
</dbReference>
<evidence type="ECO:0000256" key="1">
    <source>
        <dbReference type="SAM" id="MobiDB-lite"/>
    </source>
</evidence>
<dbReference type="Pfam" id="PF23865">
    <property type="entry name" value="DUF7223"/>
    <property type="match status" value="1"/>
</dbReference>
<sequence>MLFRYESLASLLACVEVVTALYSSDVKISQRDFSSGQTTSLGAITVRSAEQKRGVANFKPNLECTHHYADHDSIIRGAHSRFASTSMKYKLPAVTLEDIELNVNKILCSKSTIIVEFPSVNLLVEAEKEWKDLSEFLVISSHAGCNVQNARAPYLVSNVEYALKSNTAILSVQRIEWNDAYDSMGVKFGMGKYDSSALRIHSDLRKRITSTVSVSFSKTITFPSAPSATPASDTSAQNIGYLVPPGFNLGNFANSNDGTGGSLSINCGNCSTEGSIILTQGVFNVSHTSLNTEKAVNFVEHGRFDMEFNGLGAHIEIDSAVAGTFTETFTMELTTLPLPGFRIPDIAAIGLMWVPAIQGSISVSRNLTFTYGFDVSVPDKASIILNIGNLTESTSSGFSESAITALPLTSTDPSISLNLSLALHSELLFGVNILSGEGSIAAGTFLDLPALSVTISELNSVDENCNPAQSSSSSVKDLDYFSSLTNIVPQADIAIGLQADIKMTIPYPHFVENVNTTTTLAGTSMLLPTHCMSFDGEKKEFVTPGATGSSSSSSSTGTAGSSKKSNAEKMVLVPVMGNGGFGGLTWMAGLLGLTIMRSSILAKIHSKNFPRELLLSIVKFTSDLASVWSLSSILPAVYLLIDDFGKEIVEAVLEASERKQIRVLFNHIVLLKLGMHPSTSLDDSKMHDVRSWTQFREQSIDLELLRDPYFVARSQTRDAKLYPAKNAALTVALYLKEAHEDFLNQPGKHLTSFLRLPNPVDAPVLFLPVEQKFEDPKSDPWRQSVSHLDDVRGIPGLVVPRVCLTHLKVSPLGEQPPYHHFRRLGFATWDRKRMFDFELTN</sequence>
<proteinExistence type="predicted"/>
<gene>
    <name evidence="5" type="ORF">BPAE_0325g00010</name>
</gene>
<dbReference type="Proteomes" id="UP000297910">
    <property type="component" value="Unassembled WGS sequence"/>
</dbReference>
<keyword evidence="2" id="KW-0732">Signal</keyword>
<dbReference type="InterPro" id="IPR055647">
    <property type="entry name" value="DUF7223"/>
</dbReference>
<dbReference type="InterPro" id="IPR054293">
    <property type="entry name" value="DUF7029"/>
</dbReference>
<accession>A0A4Z1F5I0</accession>
<feature type="chain" id="PRO_5021199827" evidence="2">
    <location>
        <begin position="21"/>
        <end position="841"/>
    </location>
</feature>
<evidence type="ECO:0000259" key="3">
    <source>
        <dbReference type="Pfam" id="PF22974"/>
    </source>
</evidence>
<feature type="compositionally biased region" description="Low complexity" evidence="1">
    <location>
        <begin position="545"/>
        <end position="562"/>
    </location>
</feature>
<dbReference type="Pfam" id="PF22974">
    <property type="entry name" value="DUF7029"/>
    <property type="match status" value="1"/>
</dbReference>